<dbReference type="InterPro" id="IPR052287">
    <property type="entry name" value="NHEJ_factor"/>
</dbReference>
<keyword evidence="4" id="KW-0234">DNA repair</keyword>
<keyword evidence="11" id="KW-1185">Reference proteome</keyword>
<reference evidence="10" key="2">
    <citation type="submission" date="2021-01" db="EMBL/GenBank/DDBJ databases">
        <authorList>
            <person name="Schikora-Tamarit M.A."/>
        </authorList>
    </citation>
    <scope>NUCLEOTIDE SEQUENCE</scope>
    <source>
        <strain evidence="10">CBS6341</strain>
    </source>
</reference>
<dbReference type="GO" id="GO:0006303">
    <property type="term" value="P:double-strand break repair via nonhomologous end joining"/>
    <property type="evidence" value="ECO:0007669"/>
    <property type="project" value="TreeGrafter"/>
</dbReference>
<dbReference type="Gene3D" id="2.170.210.10">
    <property type="entry name" value="DNA double-strand break repair and VJ recombination XRCC4, N-terminal"/>
    <property type="match status" value="1"/>
</dbReference>
<organism evidence="10 11">
    <name type="scientific">Wickerhamomyces mucosus</name>
    <dbReference type="NCBI Taxonomy" id="1378264"/>
    <lineage>
        <taxon>Eukaryota</taxon>
        <taxon>Fungi</taxon>
        <taxon>Dikarya</taxon>
        <taxon>Ascomycota</taxon>
        <taxon>Saccharomycotina</taxon>
        <taxon>Saccharomycetes</taxon>
        <taxon>Phaffomycetales</taxon>
        <taxon>Wickerhamomycetaceae</taxon>
        <taxon>Wickerhamomyces</taxon>
    </lineage>
</organism>
<feature type="compositionally biased region" description="Basic residues" evidence="8">
    <location>
        <begin position="1"/>
        <end position="12"/>
    </location>
</feature>
<evidence type="ECO:0000256" key="8">
    <source>
        <dbReference type="SAM" id="MobiDB-lite"/>
    </source>
</evidence>
<sequence length="445" mass="51405">MNRFKSKKRSQSKKPPAIIPDQPAVSESTPTISATTTQVPKRESLSESNNKQDHTSEVENKKNMNIPRKWEILKPSNQASLPKDKKYLFGIDYSSDEYRYTIYITDLIHVWLEDVDKEKFQNKSNETELKSNSLETIFQKLIGSFDQNFQDGEIETQLILSEQKIDRGIPLELKLHLCQDYKVVKLNWKFELNRLPESSAVSILGNIILQMSTIINSLNEYSKSLVDTISKKDSTIRYFHESLKGIKNGESIIKRYGGHLEPFDQTLFNSSFKRKILEKQNGLYIWNVVEKNNKESIWNLSTPFSLIESEAWSHRSNNYQDKKNSGVNDNKRDDYNDDEDIKKRYHDNDLIPSPLKKRRFMSIENLQNEFQDLDWNKQKIPKIPEPTNFSTKDGSVQPSGSQSTSTMSSENSRSASPSRKRSGFVSRKRKIANGSTSPIKAPKKF</sequence>
<keyword evidence="5" id="KW-0539">Nucleus</keyword>
<evidence type="ECO:0000256" key="3">
    <source>
        <dbReference type="ARBA" id="ARBA00023125"/>
    </source>
</evidence>
<evidence type="ECO:0000256" key="7">
    <source>
        <dbReference type="ARBA" id="ARBA00044529"/>
    </source>
</evidence>
<dbReference type="PANTHER" id="PTHR32235">
    <property type="entry name" value="NON-HOMOLOGOUS END-JOINING FACTOR 1"/>
    <property type="match status" value="1"/>
</dbReference>
<evidence type="ECO:0000256" key="2">
    <source>
        <dbReference type="ARBA" id="ARBA00022763"/>
    </source>
</evidence>
<dbReference type="OrthoDB" id="4017093at2759"/>
<protein>
    <recommendedName>
        <fullName evidence="7">Non-homologous end-joining factor 1</fullName>
    </recommendedName>
</protein>
<dbReference type="EMBL" id="JAEUBF010000544">
    <property type="protein sequence ID" value="KAH3677220.1"/>
    <property type="molecule type" value="Genomic_DNA"/>
</dbReference>
<evidence type="ECO:0000256" key="1">
    <source>
        <dbReference type="ARBA" id="ARBA00004123"/>
    </source>
</evidence>
<dbReference type="Pfam" id="PF09302">
    <property type="entry name" value="XLF"/>
    <property type="match status" value="1"/>
</dbReference>
<dbReference type="GO" id="GO:0032807">
    <property type="term" value="C:DNA ligase IV complex"/>
    <property type="evidence" value="ECO:0007669"/>
    <property type="project" value="TreeGrafter"/>
</dbReference>
<feature type="compositionally biased region" description="Polar residues" evidence="8">
    <location>
        <begin position="387"/>
        <end position="398"/>
    </location>
</feature>
<feature type="compositionally biased region" description="Low complexity" evidence="8">
    <location>
        <begin position="399"/>
        <end position="417"/>
    </location>
</feature>
<dbReference type="Proteomes" id="UP000769528">
    <property type="component" value="Unassembled WGS sequence"/>
</dbReference>
<accession>A0A9P8PTC3</accession>
<evidence type="ECO:0000259" key="9">
    <source>
        <dbReference type="Pfam" id="PF09302"/>
    </source>
</evidence>
<feature type="region of interest" description="Disordered" evidence="8">
    <location>
        <begin position="317"/>
        <end position="340"/>
    </location>
</feature>
<feature type="compositionally biased region" description="Polar residues" evidence="8">
    <location>
        <begin position="25"/>
        <end position="39"/>
    </location>
</feature>
<name>A0A9P8PTC3_9ASCO</name>
<proteinExistence type="inferred from homology"/>
<evidence type="ECO:0000256" key="5">
    <source>
        <dbReference type="ARBA" id="ARBA00023242"/>
    </source>
</evidence>
<feature type="region of interest" description="Disordered" evidence="8">
    <location>
        <begin position="1"/>
        <end position="63"/>
    </location>
</feature>
<evidence type="ECO:0000313" key="11">
    <source>
        <dbReference type="Proteomes" id="UP000769528"/>
    </source>
</evidence>
<dbReference type="AlphaFoldDB" id="A0A9P8PTC3"/>
<dbReference type="InterPro" id="IPR038051">
    <property type="entry name" value="XRCC4-like_N_sf"/>
</dbReference>
<evidence type="ECO:0000313" key="10">
    <source>
        <dbReference type="EMBL" id="KAH3677220.1"/>
    </source>
</evidence>
<keyword evidence="3" id="KW-0238">DNA-binding</keyword>
<comment type="subcellular location">
    <subcellularLocation>
        <location evidence="1">Nucleus</location>
    </subcellularLocation>
</comment>
<comment type="similarity">
    <text evidence="6">Belongs to the XRCC4-XLF family. XLF subfamily.</text>
</comment>
<gene>
    <name evidence="10" type="ORF">WICMUC_001801</name>
</gene>
<keyword evidence="2" id="KW-0227">DNA damage</keyword>
<feature type="domain" description="XLF-like N-terminal" evidence="9">
    <location>
        <begin position="83"/>
        <end position="193"/>
    </location>
</feature>
<evidence type="ECO:0000256" key="6">
    <source>
        <dbReference type="ARBA" id="ARBA00025747"/>
    </source>
</evidence>
<reference evidence="10" key="1">
    <citation type="journal article" date="2021" name="Open Biol.">
        <title>Shared evolutionary footprints suggest mitochondrial oxidative damage underlies multiple complex I losses in fungi.</title>
        <authorList>
            <person name="Schikora-Tamarit M.A."/>
            <person name="Marcet-Houben M."/>
            <person name="Nosek J."/>
            <person name="Gabaldon T."/>
        </authorList>
    </citation>
    <scope>NUCLEOTIDE SEQUENCE</scope>
    <source>
        <strain evidence="10">CBS6341</strain>
    </source>
</reference>
<feature type="compositionally biased region" description="Basic and acidic residues" evidence="8">
    <location>
        <begin position="40"/>
        <end position="63"/>
    </location>
</feature>
<evidence type="ECO:0000256" key="4">
    <source>
        <dbReference type="ARBA" id="ARBA00023204"/>
    </source>
</evidence>
<dbReference type="PANTHER" id="PTHR32235:SF1">
    <property type="entry name" value="NON-HOMOLOGOUS END-JOINING FACTOR 1"/>
    <property type="match status" value="1"/>
</dbReference>
<feature type="region of interest" description="Disordered" evidence="8">
    <location>
        <begin position="375"/>
        <end position="445"/>
    </location>
</feature>
<dbReference type="GO" id="GO:0045027">
    <property type="term" value="F:DNA end binding"/>
    <property type="evidence" value="ECO:0007669"/>
    <property type="project" value="TreeGrafter"/>
</dbReference>
<dbReference type="InterPro" id="IPR015381">
    <property type="entry name" value="XLF-like_N"/>
</dbReference>
<feature type="compositionally biased region" description="Basic residues" evidence="8">
    <location>
        <begin position="418"/>
        <end position="431"/>
    </location>
</feature>
<comment type="caution">
    <text evidence="10">The sequence shown here is derived from an EMBL/GenBank/DDBJ whole genome shotgun (WGS) entry which is preliminary data.</text>
</comment>
<feature type="compositionally biased region" description="Basic and acidic residues" evidence="8">
    <location>
        <begin position="320"/>
        <end position="340"/>
    </location>
</feature>